<dbReference type="Pfam" id="PF09669">
    <property type="entry name" value="Phage_pRha"/>
    <property type="match status" value="1"/>
</dbReference>
<reference evidence="2 5" key="2">
    <citation type="submission" date="2024-06" db="EMBL/GenBank/DDBJ databases">
        <title>Genomic Encyclopedia of Type Strains, Phase IV (KMG-IV): sequencing the most valuable type-strain genomes for metagenomic binning, comparative biology and taxonomic classification.</title>
        <authorList>
            <person name="Goeker M."/>
        </authorList>
    </citation>
    <scope>NUCLEOTIDE SEQUENCE [LARGE SCALE GENOMIC DNA]</scope>
    <source>
        <strain evidence="2 5">D-501</strain>
    </source>
</reference>
<dbReference type="NCBIfam" id="TIGR02681">
    <property type="entry name" value="phage_pRha"/>
    <property type="match status" value="1"/>
</dbReference>
<proteinExistence type="predicted"/>
<organism evidence="3 4">
    <name type="scientific">Sphaerotilus sulfidivorans</name>
    <dbReference type="NCBI Taxonomy" id="639200"/>
    <lineage>
        <taxon>Bacteria</taxon>
        <taxon>Pseudomonadati</taxon>
        <taxon>Pseudomonadota</taxon>
        <taxon>Betaproteobacteria</taxon>
        <taxon>Burkholderiales</taxon>
        <taxon>Sphaerotilaceae</taxon>
        <taxon>Sphaerotilus</taxon>
    </lineage>
</organism>
<dbReference type="Proteomes" id="UP001549111">
    <property type="component" value="Unassembled WGS sequence"/>
</dbReference>
<evidence type="ECO:0000313" key="3">
    <source>
        <dbReference type="EMBL" id="QEN01152.1"/>
    </source>
</evidence>
<dbReference type="EMBL" id="CP035708">
    <property type="protein sequence ID" value="QEN01152.1"/>
    <property type="molecule type" value="Genomic_DNA"/>
</dbReference>
<name>A0A5C1Q4X9_9BURK</name>
<gene>
    <name evidence="2" type="ORF">ABIC99_000241</name>
    <name evidence="3" type="ORF">EWH46_10465</name>
</gene>
<dbReference type="EMBL" id="JBEPLS010000001">
    <property type="protein sequence ID" value="MET3602465.1"/>
    <property type="molecule type" value="Genomic_DNA"/>
</dbReference>
<feature type="region of interest" description="Disordered" evidence="1">
    <location>
        <begin position="1"/>
        <end position="38"/>
    </location>
</feature>
<feature type="compositionally biased region" description="Polar residues" evidence="1">
    <location>
        <begin position="1"/>
        <end position="11"/>
    </location>
</feature>
<evidence type="ECO:0000256" key="1">
    <source>
        <dbReference type="SAM" id="MobiDB-lite"/>
    </source>
</evidence>
<dbReference type="Proteomes" id="UP000323522">
    <property type="component" value="Chromosome"/>
</dbReference>
<dbReference type="InterPro" id="IPR014054">
    <property type="entry name" value="Phage_regulatory_Rha"/>
</dbReference>
<feature type="compositionally biased region" description="Basic and acidic residues" evidence="1">
    <location>
        <begin position="17"/>
        <end position="27"/>
    </location>
</feature>
<sequence>MNMKSLVSPSSAAGVPETHHTTTDRPHAGTSGDLFPGTTPAELVELVHDQPMTTSRRVAAMFRKEHKNVLRSLEKLLPALKADDFDRLNFEPITYTDESGRRQPEYRMTKDGFMVLAMSLNGPEAVRWRLAFIRAFNALDKAVHRKHKALMNRERELIRAEVARSHSAVNAILADTRAERGKTTEAHHYANEARLIGYAMTGVCIGVDRSTLDADTLRLLHRVETLDIKLLIRGADRDTRKTELRALVLKAQATAQALDAGDADPLQSIGGAA</sequence>
<evidence type="ECO:0000313" key="5">
    <source>
        <dbReference type="Proteomes" id="UP001549111"/>
    </source>
</evidence>
<dbReference type="KEGG" id="snn:EWH46_10465"/>
<protein>
    <submittedName>
        <fullName evidence="2">Rha family phage regulatory protein</fullName>
    </submittedName>
</protein>
<accession>A0A5C1Q4X9</accession>
<dbReference type="AlphaFoldDB" id="A0A5C1Q4X9"/>
<evidence type="ECO:0000313" key="2">
    <source>
        <dbReference type="EMBL" id="MET3602465.1"/>
    </source>
</evidence>
<keyword evidence="5" id="KW-1185">Reference proteome</keyword>
<reference evidence="3 4" key="1">
    <citation type="submission" date="2019-02" db="EMBL/GenBank/DDBJ databases">
        <title>Complete Genome Sequence and Methylome Analysis of Sphaerotilus natans subsp. sulfidivorans D-507.</title>
        <authorList>
            <person name="Fomenkov A."/>
            <person name="Gridneva E."/>
            <person name="Smolyakov D."/>
            <person name="Dubinina G."/>
            <person name="Vincze T."/>
            <person name="Grabovich M."/>
            <person name="Roberts R.J."/>
        </authorList>
    </citation>
    <scope>NUCLEOTIDE SEQUENCE [LARGE SCALE GENOMIC DNA]</scope>
    <source>
        <strain evidence="3 4">D-507</strain>
    </source>
</reference>
<evidence type="ECO:0000313" key="4">
    <source>
        <dbReference type="Proteomes" id="UP000323522"/>
    </source>
</evidence>
<dbReference type="OrthoDB" id="79831at2"/>